<dbReference type="PATRIC" id="fig|1131731.3.peg.82"/>
<evidence type="ECO:0000313" key="6">
    <source>
        <dbReference type="Proteomes" id="UP000006315"/>
    </source>
</evidence>
<dbReference type="SMART" id="SM00283">
    <property type="entry name" value="MA"/>
    <property type="match status" value="1"/>
</dbReference>
<sequence length="436" mass="49512">MSFFKRFSNDDVIVDGEWLSKAKDMEVLINISDIEIKKQMDLIHLDVNHLKLIKALQPLIKKNIDVIIDSFYASILTVEDLKQIIEKYSTIEHLKNTLEKYLIQMFSGRIDDSFIESRKRVAKVHYDIELESKWYMAALQNIQISVMNLIFENIGGRHSIREFINAFTILLNFEIQLVLDEYHKENMLEKEKQYEEVKCDLKNRVRYVSEEVAALSEETSASVQQLIASSQEVNFNVVNSTNKSKMTREAAREGQTRMLALKNQIQSITESTAHMKSIILQLNDSSEQIKKVVSIVQDIAEQTNLLALNSAIEAARAGEYGKGFAVVADEVRKLADETKKSVSEISTLIGKSNEYTLEVVNSINEVQAMVVQGENESNFTSEAFENISKSINESIQEIQSVEDKVDGLVKVIEQIGTATEKVAASAEHLDETVRYI</sequence>
<dbReference type="Proteomes" id="UP000006315">
    <property type="component" value="Unassembled WGS sequence"/>
</dbReference>
<dbReference type="GO" id="GO:0016020">
    <property type="term" value="C:membrane"/>
    <property type="evidence" value="ECO:0007669"/>
    <property type="project" value="InterPro"/>
</dbReference>
<accession>K6DS91</accession>
<evidence type="ECO:0000256" key="2">
    <source>
        <dbReference type="ARBA" id="ARBA00029447"/>
    </source>
</evidence>
<dbReference type="GO" id="GO:0004888">
    <property type="term" value="F:transmembrane signaling receptor activity"/>
    <property type="evidence" value="ECO:0007669"/>
    <property type="project" value="InterPro"/>
</dbReference>
<name>K6DS91_SCHAZ</name>
<dbReference type="PRINTS" id="PR00260">
    <property type="entry name" value="CHEMTRNSDUCR"/>
</dbReference>
<dbReference type="InterPro" id="IPR044398">
    <property type="entry name" value="Globin-sensor_dom"/>
</dbReference>
<dbReference type="GO" id="GO:0007165">
    <property type="term" value="P:signal transduction"/>
    <property type="evidence" value="ECO:0007669"/>
    <property type="project" value="UniProtKB-KW"/>
</dbReference>
<dbReference type="PROSITE" id="PS50111">
    <property type="entry name" value="CHEMOTAXIS_TRANSDUC_2"/>
    <property type="match status" value="1"/>
</dbReference>
<proteinExistence type="inferred from homology"/>
<reference evidence="5 6" key="1">
    <citation type="journal article" date="2012" name="Front. Microbiol.">
        <title>Redundancy and modularity in membrane-associated dissimilatory nitrate reduction in Bacillus.</title>
        <authorList>
            <person name="Heylen K."/>
            <person name="Keltjens J."/>
        </authorList>
    </citation>
    <scope>NUCLEOTIDE SEQUENCE [LARGE SCALE GENOMIC DNA]</scope>
    <source>
        <strain evidence="5 6">LMG 9581</strain>
    </source>
</reference>
<dbReference type="Gene3D" id="1.10.287.950">
    <property type="entry name" value="Methyl-accepting chemotaxis protein"/>
    <property type="match status" value="1"/>
</dbReference>
<dbReference type="CDD" id="cd01068">
    <property type="entry name" value="globin_sensor"/>
    <property type="match status" value="1"/>
</dbReference>
<dbReference type="PANTHER" id="PTHR32089">
    <property type="entry name" value="METHYL-ACCEPTING CHEMOTAXIS PROTEIN MCPB"/>
    <property type="match status" value="1"/>
</dbReference>
<dbReference type="GO" id="GO:0006935">
    <property type="term" value="P:chemotaxis"/>
    <property type="evidence" value="ECO:0007669"/>
    <property type="project" value="InterPro"/>
</dbReference>
<dbReference type="STRING" id="1131731.BAZO_00405"/>
<keyword evidence="1 3" id="KW-0807">Transducer</keyword>
<evidence type="ECO:0000313" key="5">
    <source>
        <dbReference type="EMBL" id="EKN71234.1"/>
    </source>
</evidence>
<dbReference type="Pfam" id="PF11563">
    <property type="entry name" value="Protoglobin"/>
    <property type="match status" value="1"/>
</dbReference>
<dbReference type="GO" id="GO:0019825">
    <property type="term" value="F:oxygen binding"/>
    <property type="evidence" value="ECO:0007669"/>
    <property type="project" value="InterPro"/>
</dbReference>
<evidence type="ECO:0000256" key="1">
    <source>
        <dbReference type="ARBA" id="ARBA00023224"/>
    </source>
</evidence>
<dbReference type="EMBL" id="AJLR01000004">
    <property type="protein sequence ID" value="EKN71234.1"/>
    <property type="molecule type" value="Genomic_DNA"/>
</dbReference>
<dbReference type="InterPro" id="IPR039379">
    <property type="entry name" value="Protoglobin_sensor_dom"/>
</dbReference>
<dbReference type="GO" id="GO:0020037">
    <property type="term" value="F:heme binding"/>
    <property type="evidence" value="ECO:0007669"/>
    <property type="project" value="InterPro"/>
</dbReference>
<dbReference type="SUPFAM" id="SSF58104">
    <property type="entry name" value="Methyl-accepting chemotaxis protein (MCP) signaling domain"/>
    <property type="match status" value="1"/>
</dbReference>
<comment type="similarity">
    <text evidence="2">Belongs to the methyl-accepting chemotaxis (MCP) protein family.</text>
</comment>
<dbReference type="InterPro" id="IPR012292">
    <property type="entry name" value="Globin/Proto"/>
</dbReference>
<keyword evidence="6" id="KW-1185">Reference proteome</keyword>
<gene>
    <name evidence="5" type="ORF">BAZO_00405</name>
</gene>
<dbReference type="InterPro" id="IPR004090">
    <property type="entry name" value="Chemotax_Me-accpt_rcpt"/>
</dbReference>
<comment type="caution">
    <text evidence="5">The sequence shown here is derived from an EMBL/GenBank/DDBJ whole genome shotgun (WGS) entry which is preliminary data.</text>
</comment>
<dbReference type="CDD" id="cd11386">
    <property type="entry name" value="MCP_signal"/>
    <property type="match status" value="1"/>
</dbReference>
<dbReference type="AlphaFoldDB" id="K6DS91"/>
<dbReference type="Gene3D" id="1.10.490.10">
    <property type="entry name" value="Globins"/>
    <property type="match status" value="1"/>
</dbReference>
<dbReference type="InterPro" id="IPR004089">
    <property type="entry name" value="MCPsignal_dom"/>
</dbReference>
<dbReference type="PANTHER" id="PTHR32089:SF118">
    <property type="entry name" value="HEME-BASED AEROTACTIC TRANSDUCER HEMAT"/>
    <property type="match status" value="1"/>
</dbReference>
<organism evidence="5 6">
    <name type="scientific">Schinkia azotoformans LMG 9581</name>
    <dbReference type="NCBI Taxonomy" id="1131731"/>
    <lineage>
        <taxon>Bacteria</taxon>
        <taxon>Bacillati</taxon>
        <taxon>Bacillota</taxon>
        <taxon>Bacilli</taxon>
        <taxon>Bacillales</taxon>
        <taxon>Bacillaceae</taxon>
        <taxon>Calidifontibacillus/Schinkia group</taxon>
        <taxon>Schinkia</taxon>
    </lineage>
</organism>
<feature type="domain" description="Methyl-accepting transducer" evidence="4">
    <location>
        <begin position="209"/>
        <end position="430"/>
    </location>
</feature>
<protein>
    <submittedName>
        <fullName evidence="5">Methyl-accepting chemotaxis sensory transducer</fullName>
    </submittedName>
</protein>
<dbReference type="InterPro" id="IPR009050">
    <property type="entry name" value="Globin-like_sf"/>
</dbReference>
<dbReference type="RefSeq" id="WP_003329242.1">
    <property type="nucleotide sequence ID" value="NZ_AJLR01000004.1"/>
</dbReference>
<dbReference type="Pfam" id="PF00015">
    <property type="entry name" value="MCPsignal"/>
    <property type="match status" value="1"/>
</dbReference>
<evidence type="ECO:0000256" key="3">
    <source>
        <dbReference type="PROSITE-ProRule" id="PRU00284"/>
    </source>
</evidence>
<dbReference type="SUPFAM" id="SSF46458">
    <property type="entry name" value="Globin-like"/>
    <property type="match status" value="1"/>
</dbReference>
<evidence type="ECO:0000259" key="4">
    <source>
        <dbReference type="PROSITE" id="PS50111"/>
    </source>
</evidence>